<protein>
    <recommendedName>
        <fullName evidence="3">TerB family tellurite resistance protein</fullName>
    </recommendedName>
</protein>
<dbReference type="Proteomes" id="UP001220395">
    <property type="component" value="Chromosome"/>
</dbReference>
<keyword evidence="2" id="KW-1185">Reference proteome</keyword>
<accession>A0ABY7THH3</accession>
<reference evidence="1 2" key="1">
    <citation type="submission" date="2023-02" db="EMBL/GenBank/DDBJ databases">
        <title>Genome sequence of Sphingomonas naphthae.</title>
        <authorList>
            <person name="Kim S."/>
            <person name="Heo J."/>
            <person name="Kwon S.-W."/>
        </authorList>
    </citation>
    <scope>NUCLEOTIDE SEQUENCE [LARGE SCALE GENOMIC DNA]</scope>
    <source>
        <strain evidence="1 2">KACC 18716</strain>
    </source>
</reference>
<dbReference type="EMBL" id="CP117411">
    <property type="protein sequence ID" value="WCT71890.1"/>
    <property type="molecule type" value="Genomic_DNA"/>
</dbReference>
<sequence>MPRIIEKLHALLRDAATESARAAKETHELHRAKGLLTTGYPAEQLSDVVWTTTLGALNRFRAILLAEETAGGAERNHLVAVAQEAVSHHLDDEEVMVLRALVGVLPNPPRLDTFDDMRVRFRSIVESLR</sequence>
<proteinExistence type="predicted"/>
<name>A0ABY7THH3_9SPHN</name>
<evidence type="ECO:0008006" key="3">
    <source>
        <dbReference type="Google" id="ProtNLM"/>
    </source>
</evidence>
<evidence type="ECO:0000313" key="2">
    <source>
        <dbReference type="Proteomes" id="UP001220395"/>
    </source>
</evidence>
<evidence type="ECO:0000313" key="1">
    <source>
        <dbReference type="EMBL" id="WCT71890.1"/>
    </source>
</evidence>
<organism evidence="1 2">
    <name type="scientific">Sphingomonas naphthae</name>
    <dbReference type="NCBI Taxonomy" id="1813468"/>
    <lineage>
        <taxon>Bacteria</taxon>
        <taxon>Pseudomonadati</taxon>
        <taxon>Pseudomonadota</taxon>
        <taxon>Alphaproteobacteria</taxon>
        <taxon>Sphingomonadales</taxon>
        <taxon>Sphingomonadaceae</taxon>
        <taxon>Sphingomonas</taxon>
    </lineage>
</organism>
<dbReference type="RefSeq" id="WP_273685837.1">
    <property type="nucleotide sequence ID" value="NZ_CP117411.1"/>
</dbReference>
<gene>
    <name evidence="1" type="ORF">PQ455_09510</name>
</gene>